<dbReference type="Pfam" id="PF00144">
    <property type="entry name" value="Beta-lactamase"/>
    <property type="match status" value="1"/>
</dbReference>
<dbReference type="SUPFAM" id="SSF56601">
    <property type="entry name" value="beta-lactamase/transpeptidase-like"/>
    <property type="match status" value="1"/>
</dbReference>
<dbReference type="Proteomes" id="UP000281028">
    <property type="component" value="Unassembled WGS sequence"/>
</dbReference>
<comment type="caution">
    <text evidence="4">The sequence shown here is derived from an EMBL/GenBank/DDBJ whole genome shotgun (WGS) entry which is preliminary data.</text>
</comment>
<feature type="signal peptide" evidence="2">
    <location>
        <begin position="1"/>
        <end position="19"/>
    </location>
</feature>
<organism evidence="4 5">
    <name type="scientific">Chitinophaga solisilvae</name>
    <dbReference type="NCBI Taxonomy" id="1233460"/>
    <lineage>
        <taxon>Bacteria</taxon>
        <taxon>Pseudomonadati</taxon>
        <taxon>Bacteroidota</taxon>
        <taxon>Chitinophagia</taxon>
        <taxon>Chitinophagales</taxon>
        <taxon>Chitinophagaceae</taxon>
        <taxon>Chitinophaga</taxon>
    </lineage>
</organism>
<keyword evidence="5" id="KW-1185">Reference proteome</keyword>
<proteinExistence type="predicted"/>
<dbReference type="SMART" id="SM00028">
    <property type="entry name" value="TPR"/>
    <property type="match status" value="2"/>
</dbReference>
<evidence type="ECO:0000313" key="4">
    <source>
        <dbReference type="EMBL" id="NSL86111.1"/>
    </source>
</evidence>
<dbReference type="InterPro" id="IPR012338">
    <property type="entry name" value="Beta-lactam/transpept-like"/>
</dbReference>
<dbReference type="InterPro" id="IPR019734">
    <property type="entry name" value="TPR_rpt"/>
</dbReference>
<dbReference type="PROSITE" id="PS50293">
    <property type="entry name" value="TPR_REGION"/>
    <property type="match status" value="1"/>
</dbReference>
<keyword evidence="1" id="KW-0802">TPR repeat</keyword>
<accession>A0A9Q5D6V2</accession>
<dbReference type="PANTHER" id="PTHR46825:SF9">
    <property type="entry name" value="BETA-LACTAMASE-RELATED DOMAIN-CONTAINING PROTEIN"/>
    <property type="match status" value="1"/>
</dbReference>
<protein>
    <submittedName>
        <fullName evidence="4">Serine hydrolase</fullName>
    </submittedName>
</protein>
<dbReference type="InterPro" id="IPR001466">
    <property type="entry name" value="Beta-lactam-related"/>
</dbReference>
<sequence>MKWLSPLLLSCLLHASVYAQQDKAARIDKMIRTAARTGAFNGDVLVADHDTVIYKAAAGVADSARRIPLTIRHRFHIGSIAKEFNAVAIMMLQQQGKLQLEDKVAQYIPGLPAWAQQVNILQLLQYTSGLPDLNWTTIQSDADIMEDLKKLTALKFEPGTDYFYSNNNVFLQRRIVEKVTGVSFNDFVRQQILQPLGMRASLVDPDGSDTLVARGFNDAGQQEPLLYPISGWVTVTPDDFLQWSESLNHFRLLTPASTSIIMQSTGPGRQASLGRGTIEQDKIIHHMHDGSTRCYQALLVSDPPKGRTVLLLSNNKQDNIYEFNNAIQNILDNKPYIQPKKTATRLFMAALDTLSQKQFFAYYHQQKKLHQDTHDFESEFLLNGIGYYLLRKGRTDDAIAVFLYNTRLFPHSANVFDSLGEAYYHKGDKANALKYYQQSLALDPNNPAAQKTVNQLVK</sequence>
<feature type="repeat" description="TPR" evidence="1">
    <location>
        <begin position="413"/>
        <end position="446"/>
    </location>
</feature>
<dbReference type="GO" id="GO:0016787">
    <property type="term" value="F:hydrolase activity"/>
    <property type="evidence" value="ECO:0007669"/>
    <property type="project" value="UniProtKB-KW"/>
</dbReference>
<keyword evidence="4" id="KW-0378">Hydrolase</keyword>
<dbReference type="Pfam" id="PF13432">
    <property type="entry name" value="TPR_16"/>
    <property type="match status" value="1"/>
</dbReference>
<gene>
    <name evidence="4" type="ORF">ECE50_004660</name>
</gene>
<name>A0A9Q5D6V2_9BACT</name>
<dbReference type="EMBL" id="RIAR02000001">
    <property type="protein sequence ID" value="NSL86111.1"/>
    <property type="molecule type" value="Genomic_DNA"/>
</dbReference>
<dbReference type="SUPFAM" id="SSF48452">
    <property type="entry name" value="TPR-like"/>
    <property type="match status" value="1"/>
</dbReference>
<feature type="chain" id="PRO_5040372854" evidence="2">
    <location>
        <begin position="20"/>
        <end position="458"/>
    </location>
</feature>
<evidence type="ECO:0000259" key="3">
    <source>
        <dbReference type="Pfam" id="PF00144"/>
    </source>
</evidence>
<dbReference type="AlphaFoldDB" id="A0A9Q5D6V2"/>
<evidence type="ECO:0000256" key="2">
    <source>
        <dbReference type="SAM" id="SignalP"/>
    </source>
</evidence>
<dbReference type="Gene3D" id="1.25.40.10">
    <property type="entry name" value="Tetratricopeptide repeat domain"/>
    <property type="match status" value="1"/>
</dbReference>
<dbReference type="Gene3D" id="3.40.710.10">
    <property type="entry name" value="DD-peptidase/beta-lactamase superfamily"/>
    <property type="match status" value="1"/>
</dbReference>
<dbReference type="InterPro" id="IPR050491">
    <property type="entry name" value="AmpC-like"/>
</dbReference>
<evidence type="ECO:0000256" key="1">
    <source>
        <dbReference type="PROSITE-ProRule" id="PRU00339"/>
    </source>
</evidence>
<dbReference type="PANTHER" id="PTHR46825">
    <property type="entry name" value="D-ALANYL-D-ALANINE-CARBOXYPEPTIDASE/ENDOPEPTIDASE AMPH"/>
    <property type="match status" value="1"/>
</dbReference>
<evidence type="ECO:0000313" key="5">
    <source>
        <dbReference type="Proteomes" id="UP000281028"/>
    </source>
</evidence>
<dbReference type="InterPro" id="IPR011990">
    <property type="entry name" value="TPR-like_helical_dom_sf"/>
</dbReference>
<keyword evidence="2" id="KW-0732">Signal</keyword>
<reference evidence="4" key="1">
    <citation type="submission" date="2020-05" db="EMBL/GenBank/DDBJ databases">
        <title>Chitinophaga laudate sp. nov., isolated from a tropical peat swamp.</title>
        <authorList>
            <person name="Goh C.B.S."/>
            <person name="Lee M.S."/>
            <person name="Parimannan S."/>
            <person name="Pasbakhsh P."/>
            <person name="Yule C.M."/>
            <person name="Rajandas H."/>
            <person name="Loke S."/>
            <person name="Croft L."/>
            <person name="Tan J.B.L."/>
        </authorList>
    </citation>
    <scope>NUCLEOTIDE SEQUENCE</scope>
    <source>
        <strain evidence="4">Mgbs1</strain>
    </source>
</reference>
<dbReference type="PROSITE" id="PS50005">
    <property type="entry name" value="TPR"/>
    <property type="match status" value="1"/>
</dbReference>
<feature type="domain" description="Beta-lactamase-related" evidence="3">
    <location>
        <begin position="28"/>
        <end position="318"/>
    </location>
</feature>